<dbReference type="InterPro" id="IPR023696">
    <property type="entry name" value="Ureohydrolase_dom_sf"/>
</dbReference>
<dbReference type="InterPro" id="IPR023801">
    <property type="entry name" value="His_deacetylse_dom"/>
</dbReference>
<dbReference type="InterPro" id="IPR000286">
    <property type="entry name" value="HDACs"/>
</dbReference>
<comment type="caution">
    <text evidence="7">The sequence shown here is derived from an EMBL/GenBank/DDBJ whole genome shotgun (WGS) entry which is preliminary data.</text>
</comment>
<gene>
    <name evidence="7" type="ORF">M0812_24909</name>
</gene>
<feature type="compositionally biased region" description="Basic residues" evidence="5">
    <location>
        <begin position="584"/>
        <end position="607"/>
    </location>
</feature>
<evidence type="ECO:0000256" key="3">
    <source>
        <dbReference type="ARBA" id="ARBA00022801"/>
    </source>
</evidence>
<reference evidence="7" key="1">
    <citation type="submission" date="2022-08" db="EMBL/GenBank/DDBJ databases">
        <title>Novel sulphate-reducing endosymbionts in the free-living metamonad Anaeramoeba.</title>
        <authorList>
            <person name="Jerlstrom-Hultqvist J."/>
            <person name="Cepicka I."/>
            <person name="Gallot-Lavallee L."/>
            <person name="Salas-Leiva D."/>
            <person name="Curtis B.A."/>
            <person name="Zahonova K."/>
            <person name="Pipaliya S."/>
            <person name="Dacks J."/>
            <person name="Roger A.J."/>
        </authorList>
    </citation>
    <scope>NUCLEOTIDE SEQUENCE</scope>
    <source>
        <strain evidence="7">Busselton2</strain>
    </source>
</reference>
<dbReference type="PRINTS" id="PR01270">
    <property type="entry name" value="HDASUPER"/>
</dbReference>
<dbReference type="Pfam" id="PF00850">
    <property type="entry name" value="Hist_deacetyl"/>
    <property type="match status" value="1"/>
</dbReference>
<evidence type="ECO:0000256" key="2">
    <source>
        <dbReference type="ARBA" id="ARBA00012111"/>
    </source>
</evidence>
<feature type="compositionally biased region" description="Basic and acidic residues" evidence="5">
    <location>
        <begin position="572"/>
        <end position="583"/>
    </location>
</feature>
<keyword evidence="4" id="KW-0156">Chromatin regulator</keyword>
<dbReference type="CDD" id="cd09991">
    <property type="entry name" value="HDAC_classI"/>
    <property type="match status" value="1"/>
</dbReference>
<accession>A0AAV7YJA9</accession>
<dbReference type="GO" id="GO:0141221">
    <property type="term" value="F:histone deacetylase activity, hydrolytic mechanism"/>
    <property type="evidence" value="ECO:0007669"/>
    <property type="project" value="UniProtKB-EC"/>
</dbReference>
<name>A0AAV7YJA9_9EUKA</name>
<dbReference type="InterPro" id="IPR003084">
    <property type="entry name" value="HDAC_I/II"/>
</dbReference>
<dbReference type="AlphaFoldDB" id="A0AAV7YJA9"/>
<dbReference type="PRINTS" id="PR01271">
    <property type="entry name" value="HISDACETLASE"/>
</dbReference>
<proteinExistence type="inferred from homology"/>
<feature type="compositionally biased region" description="Low complexity" evidence="5">
    <location>
        <begin position="511"/>
        <end position="527"/>
    </location>
</feature>
<dbReference type="PANTHER" id="PTHR10625">
    <property type="entry name" value="HISTONE DEACETYLASE HDAC1-RELATED"/>
    <property type="match status" value="1"/>
</dbReference>
<evidence type="ECO:0000256" key="4">
    <source>
        <dbReference type="ARBA" id="ARBA00022853"/>
    </source>
</evidence>
<feature type="domain" description="Histone deacetylase" evidence="6">
    <location>
        <begin position="25"/>
        <end position="315"/>
    </location>
</feature>
<dbReference type="GO" id="GO:0040029">
    <property type="term" value="P:epigenetic regulation of gene expression"/>
    <property type="evidence" value="ECO:0007669"/>
    <property type="project" value="TreeGrafter"/>
</dbReference>
<dbReference type="InterPro" id="IPR037138">
    <property type="entry name" value="His_deacetylse_dom_sf"/>
</dbReference>
<feature type="compositionally biased region" description="Basic residues" evidence="5">
    <location>
        <begin position="540"/>
        <end position="554"/>
    </location>
</feature>
<dbReference type="Proteomes" id="UP001146793">
    <property type="component" value="Unassembled WGS sequence"/>
</dbReference>
<feature type="compositionally biased region" description="Basic and acidic residues" evidence="5">
    <location>
        <begin position="628"/>
        <end position="658"/>
    </location>
</feature>
<sequence>MRNNGKVVSYFYDPEIVEFRYGRSHPMKPIRIGMTHSLLENYGLTQKMNIFRANRASKEDLIQFHDEGYVEFLEQITPDLEYCNNSKLNQFKITGDSPIFDGMYDFCKISAGGSIDGAMHLNHGQSDISINWSGGLHHAKSNQASGFCYINDIVLGIQELLKYNNRVLYIDIDIHHGDGVEEAFKTTDRVMTCSFHKYGNEFFPGTGNLTDIGELDGRKYSVNFPLDDGMNDELYFEYFKKTIDAVDKYYQPNSIVLQCGADTLSRDWLGCFDLTTKGHGKCVQHIRDKNLPLLILGGGGYTPKNVAKCWAYETSLLIDNSELPEELPAHEFSEYYLKDETLYLTPIGMENKNEKIVLDKTFEQIYQNLKDIVPVPSVGNRTRPQDSIAMDENDKPYKFYKKQSNKNFKNEFYDLSQDRNEKLYKNKYDPKKFSPFIDPKEKKVKKEKKAKKEKKTKKDQKKTKKLKKKAKNKKEINKKRHYSKKKYSNQQDFSSKYSDSIADSDLDSDLDSNSYSYSLSSSQQSSSEFYISTESLSEKKFKKNKFQYKKKKKKSINESESEIANDSESSIEIEKESNNENENKRKRKSKEKGKRERNGKRRRKGKEQRRENKREREKGKRKRKRKEKCNVKKKEKGKGKEKEEKKSVNGKEKYKENKVATGKGKWKRKGKGKLIEKINEKEINFENITETNANVNKTIEQREIDNISNPPKNRILSLDYQSSDQEKFQNIKPKSVSQFDQQPIFQNIKHRRAIKN</sequence>
<organism evidence="7 8">
    <name type="scientific">Anaeramoeba flamelloides</name>
    <dbReference type="NCBI Taxonomy" id="1746091"/>
    <lineage>
        <taxon>Eukaryota</taxon>
        <taxon>Metamonada</taxon>
        <taxon>Anaeramoebidae</taxon>
        <taxon>Anaeramoeba</taxon>
    </lineage>
</organism>
<evidence type="ECO:0000256" key="5">
    <source>
        <dbReference type="SAM" id="MobiDB-lite"/>
    </source>
</evidence>
<dbReference type="SUPFAM" id="SSF52768">
    <property type="entry name" value="Arginase/deacetylase"/>
    <property type="match status" value="1"/>
</dbReference>
<evidence type="ECO:0000259" key="6">
    <source>
        <dbReference type="Pfam" id="PF00850"/>
    </source>
</evidence>
<feature type="region of interest" description="Disordered" evidence="5">
    <location>
        <begin position="434"/>
        <end position="665"/>
    </location>
</feature>
<feature type="compositionally biased region" description="Basic residues" evidence="5">
    <location>
        <begin position="442"/>
        <end position="487"/>
    </location>
</feature>
<dbReference type="PANTHER" id="PTHR10625:SF10">
    <property type="entry name" value="HISTONE DEACETYLASE HDAC1"/>
    <property type="match status" value="1"/>
</dbReference>
<dbReference type="Gene3D" id="3.40.800.20">
    <property type="entry name" value="Histone deacetylase domain"/>
    <property type="match status" value="1"/>
</dbReference>
<dbReference type="EMBL" id="JANTQA010000057">
    <property type="protein sequence ID" value="KAJ3429554.1"/>
    <property type="molecule type" value="Genomic_DNA"/>
</dbReference>
<evidence type="ECO:0000313" key="7">
    <source>
        <dbReference type="EMBL" id="KAJ3429554.1"/>
    </source>
</evidence>
<feature type="region of interest" description="Disordered" evidence="5">
    <location>
        <begin position="377"/>
        <end position="400"/>
    </location>
</feature>
<dbReference type="EC" id="3.5.1.98" evidence="2"/>
<dbReference type="GO" id="GO:0000118">
    <property type="term" value="C:histone deacetylase complex"/>
    <property type="evidence" value="ECO:0007669"/>
    <property type="project" value="UniProtKB-ARBA"/>
</dbReference>
<comment type="similarity">
    <text evidence="1">Belongs to the histone deacetylase family. HD type 1 subfamily.</text>
</comment>
<keyword evidence="3" id="KW-0378">Hydrolase</keyword>
<evidence type="ECO:0000256" key="1">
    <source>
        <dbReference type="ARBA" id="ARBA00006457"/>
    </source>
</evidence>
<protein>
    <recommendedName>
        <fullName evidence="2">histone deacetylase</fullName>
        <ecNumber evidence="2">3.5.1.98</ecNumber>
    </recommendedName>
</protein>
<evidence type="ECO:0000313" key="8">
    <source>
        <dbReference type="Proteomes" id="UP001146793"/>
    </source>
</evidence>
<feature type="compositionally biased region" description="Acidic residues" evidence="5">
    <location>
        <begin position="559"/>
        <end position="571"/>
    </location>
</feature>
<feature type="compositionally biased region" description="Basic and acidic residues" evidence="5">
    <location>
        <begin position="608"/>
        <end position="618"/>
    </location>
</feature>